<dbReference type="Proteomes" id="UP000694843">
    <property type="component" value="Unplaced"/>
</dbReference>
<sequence>MQQGQSIVPQINIATAQQISPGKQQALSGSHGVAAVSVQPQQHHFAIAQHAPHNVSIAQQNVLPQTHQSVGAHAVQSALPGIQSCIAQSVIQPGGAHSVMQPGMAQSVIQPGVTQSVLQPSVQVVTSTGLQPLLAPASVVASALTPTPPPTPSAGSLSINVVGTENYRDNSTLFASGNVTTTNNPLLSPVQQQSSSANLTQTIFPAGTLFARSEDAAIALSAGLTHSLATIVSSATSLAPAVSPSITASAAPPILLTSSLLPSTTTASSHHLILPSSDLFMPVANVSRAPNAITGLDQTSSIGTNKSLTTSSALPITIVPHQPVLPSQPNQLQSLQTIQSQAVQVNDQKFLSLLSPSISQPTSISCASSQSLAASIVASSSQSITQGYSTPSNTTSTINSTARSKTLNPKTSTLARLLQQNSHQYTKICGEDWSEVYGRGTGGGRYRVVVSSSGGAGGTNISITDKRNFNTSNNRSNFSPGVANSSNLNNSHIVTAVSKSCSLAQLGVTEVKDKSSWAGSNAATSNGPLSYENKFSPLTTESNIAGAAGDVLGDASRSASSGAGDVLVQKNQNKPRCSSPLVCLVLDE</sequence>
<accession>A0A979FW40</accession>
<keyword evidence="2" id="KW-1185">Reference proteome</keyword>
<name>A0A979FW40_HYAAZ</name>
<protein>
    <submittedName>
        <fullName evidence="3">Endochitinase A-like</fullName>
    </submittedName>
</protein>
<feature type="compositionally biased region" description="Low complexity" evidence="1">
    <location>
        <begin position="384"/>
        <end position="404"/>
    </location>
</feature>
<reference evidence="3" key="1">
    <citation type="submission" date="2025-08" db="UniProtKB">
        <authorList>
            <consortium name="RefSeq"/>
        </authorList>
    </citation>
    <scope>IDENTIFICATION</scope>
    <source>
        <tissue evidence="3">Whole organism</tissue>
    </source>
</reference>
<evidence type="ECO:0000313" key="2">
    <source>
        <dbReference type="Proteomes" id="UP000694843"/>
    </source>
</evidence>
<dbReference type="RefSeq" id="XP_047740325.1">
    <property type="nucleotide sequence ID" value="XM_047884369.1"/>
</dbReference>
<dbReference type="KEGG" id="hazt:125179135"/>
<dbReference type="AlphaFoldDB" id="A0A979FW40"/>
<gene>
    <name evidence="3" type="primary">LOC125179135</name>
</gene>
<evidence type="ECO:0000256" key="1">
    <source>
        <dbReference type="SAM" id="MobiDB-lite"/>
    </source>
</evidence>
<evidence type="ECO:0000313" key="3">
    <source>
        <dbReference type="RefSeq" id="XP_047740325.1"/>
    </source>
</evidence>
<proteinExistence type="predicted"/>
<organism evidence="2 3">
    <name type="scientific">Hyalella azteca</name>
    <name type="common">Amphipod</name>
    <dbReference type="NCBI Taxonomy" id="294128"/>
    <lineage>
        <taxon>Eukaryota</taxon>
        <taxon>Metazoa</taxon>
        <taxon>Ecdysozoa</taxon>
        <taxon>Arthropoda</taxon>
        <taxon>Crustacea</taxon>
        <taxon>Multicrustacea</taxon>
        <taxon>Malacostraca</taxon>
        <taxon>Eumalacostraca</taxon>
        <taxon>Peracarida</taxon>
        <taxon>Amphipoda</taxon>
        <taxon>Senticaudata</taxon>
        <taxon>Talitrida</taxon>
        <taxon>Talitroidea</taxon>
        <taxon>Hyalellidae</taxon>
        <taxon>Hyalella</taxon>
    </lineage>
</organism>
<feature type="region of interest" description="Disordered" evidence="1">
    <location>
        <begin position="384"/>
        <end position="406"/>
    </location>
</feature>
<dbReference type="GeneID" id="125179135"/>